<gene>
    <name evidence="2" type="ORF">H8S55_05785</name>
</gene>
<keyword evidence="3" id="KW-1185">Reference proteome</keyword>
<dbReference type="RefSeq" id="WP_186878171.1">
    <property type="nucleotide sequence ID" value="NZ_JACOPN010000003.1"/>
</dbReference>
<reference evidence="2" key="1">
    <citation type="submission" date="2020-08" db="EMBL/GenBank/DDBJ databases">
        <title>Genome public.</title>
        <authorList>
            <person name="Liu C."/>
            <person name="Sun Q."/>
        </authorList>
    </citation>
    <scope>NUCLEOTIDE SEQUENCE</scope>
    <source>
        <strain evidence="2">BX5</strain>
    </source>
</reference>
<dbReference type="EMBL" id="JACOPN010000003">
    <property type="protein sequence ID" value="MBC5716831.1"/>
    <property type="molecule type" value="Genomic_DNA"/>
</dbReference>
<dbReference type="Proteomes" id="UP000602260">
    <property type="component" value="Unassembled WGS sequence"/>
</dbReference>
<organism evidence="2 3">
    <name type="scientific">Flintibacter faecis</name>
    <dbReference type="NCBI Taxonomy" id="2763047"/>
    <lineage>
        <taxon>Bacteria</taxon>
        <taxon>Bacillati</taxon>
        <taxon>Bacillota</taxon>
        <taxon>Clostridia</taxon>
        <taxon>Eubacteriales</taxon>
        <taxon>Flintibacter</taxon>
    </lineage>
</organism>
<feature type="chain" id="PRO_5038447677" description="Lipoprotein" evidence="1">
    <location>
        <begin position="22"/>
        <end position="218"/>
    </location>
</feature>
<dbReference type="PROSITE" id="PS51257">
    <property type="entry name" value="PROKAR_LIPOPROTEIN"/>
    <property type="match status" value="1"/>
</dbReference>
<name>A0A8J6J438_9FIRM</name>
<evidence type="ECO:0000313" key="2">
    <source>
        <dbReference type="EMBL" id="MBC5716831.1"/>
    </source>
</evidence>
<evidence type="ECO:0000256" key="1">
    <source>
        <dbReference type="SAM" id="SignalP"/>
    </source>
</evidence>
<evidence type="ECO:0000313" key="3">
    <source>
        <dbReference type="Proteomes" id="UP000602260"/>
    </source>
</evidence>
<keyword evidence="1" id="KW-0732">Signal</keyword>
<dbReference type="AlphaFoldDB" id="A0A8J6J438"/>
<accession>A0A8J6J438</accession>
<evidence type="ECO:0008006" key="4">
    <source>
        <dbReference type="Google" id="ProtNLM"/>
    </source>
</evidence>
<protein>
    <recommendedName>
        <fullName evidence="4">Lipoprotein</fullName>
    </recommendedName>
</protein>
<feature type="signal peptide" evidence="1">
    <location>
        <begin position="1"/>
        <end position="21"/>
    </location>
</feature>
<proteinExistence type="predicted"/>
<sequence>MKRMIARVLSAVMILSLCACGNGVSEEARAVQHKIDKALESTPTYGELEEIRESYNDLLEEEQATVKDYDKIEPLFELNATEVSAVYAVQQLKDRLKNPSSLKLLSVAISKPYENTSVPIKIDYTAENNIGGTVEDTYYCVVSLATYDKDNDTWSCGLESLFQSRYRLELVNSLLGSKSSIEGSQEYAKKEYNRGKPANLDAEKIISNQALTIKEVEN</sequence>
<comment type="caution">
    <text evidence="2">The sequence shown here is derived from an EMBL/GenBank/DDBJ whole genome shotgun (WGS) entry which is preliminary data.</text>
</comment>